<dbReference type="STRING" id="6412.T1EN31"/>
<evidence type="ECO:0000313" key="1">
    <source>
        <dbReference type="EMBL" id="ESO12187.1"/>
    </source>
</evidence>
<dbReference type="RefSeq" id="XP_009008907.1">
    <property type="nucleotide sequence ID" value="XM_009010659.1"/>
</dbReference>
<protein>
    <recommendedName>
        <fullName evidence="4">DUF4371 domain-containing protein</fullName>
    </recommendedName>
</protein>
<dbReference type="KEGG" id="hro:HELRODRAFT_158650"/>
<dbReference type="OrthoDB" id="6769354at2759"/>
<dbReference type="HOGENOM" id="CLU_1620820_0_0_1"/>
<keyword evidence="3" id="KW-1185">Reference proteome</keyword>
<organism evidence="2 3">
    <name type="scientific">Helobdella robusta</name>
    <name type="common">Californian leech</name>
    <dbReference type="NCBI Taxonomy" id="6412"/>
    <lineage>
        <taxon>Eukaryota</taxon>
        <taxon>Metazoa</taxon>
        <taxon>Spiralia</taxon>
        <taxon>Lophotrochozoa</taxon>
        <taxon>Annelida</taxon>
        <taxon>Clitellata</taxon>
        <taxon>Hirudinea</taxon>
        <taxon>Rhynchobdellida</taxon>
        <taxon>Glossiphoniidae</taxon>
        <taxon>Helobdella</taxon>
    </lineage>
</organism>
<proteinExistence type="predicted"/>
<evidence type="ECO:0000313" key="2">
    <source>
        <dbReference type="EnsemblMetazoa" id="HelroP158650"/>
    </source>
</evidence>
<reference evidence="2" key="3">
    <citation type="submission" date="2015-06" db="UniProtKB">
        <authorList>
            <consortium name="EnsemblMetazoa"/>
        </authorList>
    </citation>
    <scope>IDENTIFICATION</scope>
</reference>
<dbReference type="InParanoid" id="T1EN31"/>
<dbReference type="EnsemblMetazoa" id="HelroT158650">
    <property type="protein sequence ID" value="HelroP158650"/>
    <property type="gene ID" value="HelroG158650"/>
</dbReference>
<sequence length="164" mass="18402">MKSYLENVLRRAIGVNCTIAERGLAFRGANEKFGSLLNGNYLGLLELRWKILKGCLGNETPVKSLSDTRWKAHAVATEAILRSYSQIIEALECIQGIQKDHLQKGDTRREAENIVKEMQKLELVSVLTLIVDGNAPEVSLNARDKFCTFAFHIIVDKLETELSK</sequence>
<dbReference type="CTD" id="20197981"/>
<reference evidence="3" key="1">
    <citation type="submission" date="2012-12" db="EMBL/GenBank/DDBJ databases">
        <authorList>
            <person name="Hellsten U."/>
            <person name="Grimwood J."/>
            <person name="Chapman J.A."/>
            <person name="Shapiro H."/>
            <person name="Aerts A."/>
            <person name="Otillar R.P."/>
            <person name="Terry A.Y."/>
            <person name="Boore J.L."/>
            <person name="Simakov O."/>
            <person name="Marletaz F."/>
            <person name="Cho S.-J."/>
            <person name="Edsinger-Gonzales E."/>
            <person name="Havlak P."/>
            <person name="Kuo D.-H."/>
            <person name="Larsson T."/>
            <person name="Lv J."/>
            <person name="Arendt D."/>
            <person name="Savage R."/>
            <person name="Osoegawa K."/>
            <person name="de Jong P."/>
            <person name="Lindberg D.R."/>
            <person name="Seaver E.C."/>
            <person name="Weisblat D.A."/>
            <person name="Putnam N.H."/>
            <person name="Grigoriev I.V."/>
            <person name="Rokhsar D.S."/>
        </authorList>
    </citation>
    <scope>NUCLEOTIDE SEQUENCE</scope>
</reference>
<reference evidence="1 3" key="2">
    <citation type="journal article" date="2013" name="Nature">
        <title>Insights into bilaterian evolution from three spiralian genomes.</title>
        <authorList>
            <person name="Simakov O."/>
            <person name="Marletaz F."/>
            <person name="Cho S.J."/>
            <person name="Edsinger-Gonzales E."/>
            <person name="Havlak P."/>
            <person name="Hellsten U."/>
            <person name="Kuo D.H."/>
            <person name="Larsson T."/>
            <person name="Lv J."/>
            <person name="Arendt D."/>
            <person name="Savage R."/>
            <person name="Osoegawa K."/>
            <person name="de Jong P."/>
            <person name="Grimwood J."/>
            <person name="Chapman J.A."/>
            <person name="Shapiro H."/>
            <person name="Aerts A."/>
            <person name="Otillar R.P."/>
            <person name="Terry A.Y."/>
            <person name="Boore J.L."/>
            <person name="Grigoriev I.V."/>
            <person name="Lindberg D.R."/>
            <person name="Seaver E.C."/>
            <person name="Weisblat D.A."/>
            <person name="Putnam N.H."/>
            <person name="Rokhsar D.S."/>
        </authorList>
    </citation>
    <scope>NUCLEOTIDE SEQUENCE</scope>
</reference>
<dbReference type="GeneID" id="20197981"/>
<evidence type="ECO:0000313" key="3">
    <source>
        <dbReference type="Proteomes" id="UP000015101"/>
    </source>
</evidence>
<dbReference type="EMBL" id="KB095811">
    <property type="protein sequence ID" value="ESO12187.1"/>
    <property type="molecule type" value="Genomic_DNA"/>
</dbReference>
<dbReference type="Proteomes" id="UP000015101">
    <property type="component" value="Unassembled WGS sequence"/>
</dbReference>
<name>T1EN31_HELRO</name>
<evidence type="ECO:0008006" key="4">
    <source>
        <dbReference type="Google" id="ProtNLM"/>
    </source>
</evidence>
<accession>T1EN31</accession>
<gene>
    <name evidence="2" type="primary">20197981</name>
    <name evidence="1" type="ORF">HELRODRAFT_158650</name>
</gene>
<dbReference type="EMBL" id="AMQM01000098">
    <property type="status" value="NOT_ANNOTATED_CDS"/>
    <property type="molecule type" value="Genomic_DNA"/>
</dbReference>
<dbReference type="AlphaFoldDB" id="T1EN31"/>